<evidence type="ECO:0000313" key="2">
    <source>
        <dbReference type="EMBL" id="VAW25479.1"/>
    </source>
</evidence>
<organism evidence="2">
    <name type="scientific">hydrothermal vent metagenome</name>
    <dbReference type="NCBI Taxonomy" id="652676"/>
    <lineage>
        <taxon>unclassified sequences</taxon>
        <taxon>metagenomes</taxon>
        <taxon>ecological metagenomes</taxon>
    </lineage>
</organism>
<protein>
    <submittedName>
        <fullName evidence="2">Uncharacterized protein</fullName>
    </submittedName>
</protein>
<keyword evidence="1" id="KW-0812">Transmembrane</keyword>
<feature type="transmembrane region" description="Helical" evidence="1">
    <location>
        <begin position="17"/>
        <end position="38"/>
    </location>
</feature>
<sequence length="213" mass="25433">MIYYKTMENILKIGSQILMVIGFIVFFIGLLASPIIYINIKQRHYFKKFTTKYNLKIIPYKHIIIRDFPYAYGKIYNKNVFIDATTLGEYSYNVIFDTHHFSSPVIKLGVEFNNHDIKKIVLTQKKLFSSRYISEFDNYFTVEVKPEELKSKIFNNRTKQNIMNYSRKYQTYVNLFLDKGYLLSISNFELTNNKKYNKILDKFTLMMSITNNK</sequence>
<reference evidence="2" key="1">
    <citation type="submission" date="2018-06" db="EMBL/GenBank/DDBJ databases">
        <authorList>
            <person name="Zhirakovskaya E."/>
        </authorList>
    </citation>
    <scope>NUCLEOTIDE SEQUENCE</scope>
</reference>
<dbReference type="EMBL" id="UOER01000419">
    <property type="protein sequence ID" value="VAW25479.1"/>
    <property type="molecule type" value="Genomic_DNA"/>
</dbReference>
<gene>
    <name evidence="2" type="ORF">MNBD_BACTEROID04-810</name>
</gene>
<evidence type="ECO:0000256" key="1">
    <source>
        <dbReference type="SAM" id="Phobius"/>
    </source>
</evidence>
<accession>A0A3B0ULN5</accession>
<proteinExistence type="predicted"/>
<dbReference type="AlphaFoldDB" id="A0A3B0ULN5"/>
<keyword evidence="1" id="KW-0472">Membrane</keyword>
<name>A0A3B0ULN5_9ZZZZ</name>
<keyword evidence="1" id="KW-1133">Transmembrane helix</keyword>